<name>A0A8H5Y7U9_9HYPO</name>
<dbReference type="EMBL" id="JAAOAN010000415">
    <property type="protein sequence ID" value="KAF5707600.1"/>
    <property type="molecule type" value="Genomic_DNA"/>
</dbReference>
<organism evidence="2 3">
    <name type="scientific">Fusarium mundagurra</name>
    <dbReference type="NCBI Taxonomy" id="1567541"/>
    <lineage>
        <taxon>Eukaryota</taxon>
        <taxon>Fungi</taxon>
        <taxon>Dikarya</taxon>
        <taxon>Ascomycota</taxon>
        <taxon>Pezizomycotina</taxon>
        <taxon>Sordariomycetes</taxon>
        <taxon>Hypocreomycetidae</taxon>
        <taxon>Hypocreales</taxon>
        <taxon>Nectriaceae</taxon>
        <taxon>Fusarium</taxon>
        <taxon>Fusarium fujikuroi species complex</taxon>
    </lineage>
</organism>
<feature type="signal peptide" evidence="1">
    <location>
        <begin position="1"/>
        <end position="18"/>
    </location>
</feature>
<dbReference type="Proteomes" id="UP000544331">
    <property type="component" value="Unassembled WGS sequence"/>
</dbReference>
<feature type="chain" id="PRO_5034111977" evidence="1">
    <location>
        <begin position="19"/>
        <end position="73"/>
    </location>
</feature>
<evidence type="ECO:0000313" key="3">
    <source>
        <dbReference type="Proteomes" id="UP000544331"/>
    </source>
</evidence>
<evidence type="ECO:0000313" key="2">
    <source>
        <dbReference type="EMBL" id="KAF5707600.1"/>
    </source>
</evidence>
<evidence type="ECO:0000256" key="1">
    <source>
        <dbReference type="SAM" id="SignalP"/>
    </source>
</evidence>
<gene>
    <name evidence="2" type="ORF">FMUND_11008</name>
</gene>
<comment type="caution">
    <text evidence="2">The sequence shown here is derived from an EMBL/GenBank/DDBJ whole genome shotgun (WGS) entry which is preliminary data.</text>
</comment>
<keyword evidence="3" id="KW-1185">Reference proteome</keyword>
<keyword evidence="1" id="KW-0732">Signal</keyword>
<accession>A0A8H5Y7U9</accession>
<reference evidence="2 3" key="1">
    <citation type="submission" date="2020-05" db="EMBL/GenBank/DDBJ databases">
        <title>Identification and distribution of gene clusters putatively required for synthesis of sphingolipid metabolism inhibitors in phylogenetically diverse species of the filamentous fungus Fusarium.</title>
        <authorList>
            <person name="Kim H.-S."/>
            <person name="Busman M."/>
            <person name="Brown D.W."/>
            <person name="Divon H."/>
            <person name="Uhlig S."/>
            <person name="Proctor R.H."/>
        </authorList>
    </citation>
    <scope>NUCLEOTIDE SEQUENCE [LARGE SCALE GENOMIC DNA]</scope>
    <source>
        <strain evidence="2 3">NRRL 66235</strain>
    </source>
</reference>
<protein>
    <submittedName>
        <fullName evidence="2">Uncharacterized protein</fullName>
    </submittedName>
</protein>
<sequence>MKLFTTTLLPISASVVVAVPTDTEGGLVERDIAELMNIVVRSAPHGNEKRQCGACVNGRRCCWQGYYTSCRNC</sequence>
<proteinExistence type="predicted"/>
<dbReference type="AlphaFoldDB" id="A0A8H5Y7U9"/>